<feature type="transmembrane region" description="Helical" evidence="1">
    <location>
        <begin position="90"/>
        <end position="107"/>
    </location>
</feature>
<reference evidence="2 3" key="1">
    <citation type="submission" date="2014-09" db="EMBL/GenBank/DDBJ databases">
        <authorList>
            <person name="Urmite Genomes Urmite Genomes"/>
        </authorList>
    </citation>
    <scope>NUCLEOTIDE SEQUENCE [LARGE SCALE GENOMIC DNA]</scope>
    <source>
        <strain evidence="2 3">ES2</strain>
    </source>
</reference>
<feature type="transmembrane region" description="Helical" evidence="1">
    <location>
        <begin position="114"/>
        <end position="133"/>
    </location>
</feature>
<organism evidence="2 3">
    <name type="scientific">Planococcus massiliensis</name>
    <dbReference type="NCBI Taxonomy" id="1499687"/>
    <lineage>
        <taxon>Bacteria</taxon>
        <taxon>Bacillati</taxon>
        <taxon>Bacillota</taxon>
        <taxon>Bacilli</taxon>
        <taxon>Bacillales</taxon>
        <taxon>Caryophanaceae</taxon>
        <taxon>Planococcus</taxon>
    </lineage>
</organism>
<dbReference type="STRING" id="1499687.BN1080_00124"/>
<feature type="transmembrane region" description="Helical" evidence="1">
    <location>
        <begin position="38"/>
        <end position="59"/>
    </location>
</feature>
<dbReference type="RefSeq" id="WP_052649590.1">
    <property type="nucleotide sequence ID" value="NZ_CCXS01000001.1"/>
</dbReference>
<dbReference type="Proteomes" id="UP000043699">
    <property type="component" value="Unassembled WGS sequence"/>
</dbReference>
<dbReference type="EMBL" id="CCXS01000001">
    <property type="protein sequence ID" value="CEG21220.1"/>
    <property type="molecule type" value="Genomic_DNA"/>
</dbReference>
<keyword evidence="1" id="KW-1133">Transmembrane helix</keyword>
<evidence type="ECO:0000313" key="2">
    <source>
        <dbReference type="EMBL" id="CEG21220.1"/>
    </source>
</evidence>
<name>A0A098EHF9_9BACL</name>
<feature type="transmembrane region" description="Helical" evidence="1">
    <location>
        <begin position="200"/>
        <end position="220"/>
    </location>
</feature>
<accession>A0A098EHF9</accession>
<feature type="transmembrane region" description="Helical" evidence="1">
    <location>
        <begin position="240"/>
        <end position="266"/>
    </location>
</feature>
<keyword evidence="1" id="KW-0472">Membrane</keyword>
<keyword evidence="3" id="KW-1185">Reference proteome</keyword>
<evidence type="ECO:0000313" key="3">
    <source>
        <dbReference type="Proteomes" id="UP000043699"/>
    </source>
</evidence>
<feature type="transmembrane region" description="Helical" evidence="1">
    <location>
        <begin position="6"/>
        <end position="26"/>
    </location>
</feature>
<sequence>MNMKTFSSYIVLIGTVIVALSGNWVLKHYDTLSLYPKSLSIMFGVGWLLIVCAYILNILSPYHEVPPTDRRDNRDVINQWERHRKRLENGFIGIALVTLVLAAFSSWSLVFDLFFLYFFIGMVAAGFLFVMQGDRVEGPDDLNFKGKTKKFLDVIDYRRHPFSLSLILFTLIVGSFVLSKEFGIPFYMEVSGDPRYATDLPNFAFSLSSLLIVSGFIYIINNGDLFGIRKAKQNGMKVLFIHFFELIICGASFCIWLFIVIEALVLHY</sequence>
<keyword evidence="1" id="KW-0812">Transmembrane</keyword>
<feature type="transmembrane region" description="Helical" evidence="1">
    <location>
        <begin position="162"/>
        <end position="179"/>
    </location>
</feature>
<protein>
    <submittedName>
        <fullName evidence="2">Uncharacterized protein</fullName>
    </submittedName>
</protein>
<evidence type="ECO:0000256" key="1">
    <source>
        <dbReference type="SAM" id="Phobius"/>
    </source>
</evidence>
<proteinExistence type="predicted"/>
<dbReference type="AlphaFoldDB" id="A0A098EHF9"/>
<dbReference type="OrthoDB" id="2577998at2"/>
<gene>
    <name evidence="2" type="ORF">BN1080_00124</name>
</gene>